<feature type="compositionally biased region" description="Low complexity" evidence="1">
    <location>
        <begin position="945"/>
        <end position="961"/>
    </location>
</feature>
<gene>
    <name evidence="2" type="ORF">CUR178_05487</name>
</gene>
<feature type="compositionally biased region" description="Acidic residues" evidence="1">
    <location>
        <begin position="1526"/>
        <end position="1545"/>
    </location>
</feature>
<feature type="region of interest" description="Disordered" evidence="1">
    <location>
        <begin position="869"/>
        <end position="966"/>
    </location>
</feature>
<feature type="compositionally biased region" description="Polar residues" evidence="1">
    <location>
        <begin position="674"/>
        <end position="683"/>
    </location>
</feature>
<organism evidence="2 3">
    <name type="scientific">Leishmania enriettii</name>
    <dbReference type="NCBI Taxonomy" id="5663"/>
    <lineage>
        <taxon>Eukaryota</taxon>
        <taxon>Discoba</taxon>
        <taxon>Euglenozoa</taxon>
        <taxon>Kinetoplastea</taxon>
        <taxon>Metakinetoplastina</taxon>
        <taxon>Trypanosomatida</taxon>
        <taxon>Trypanosomatidae</taxon>
        <taxon>Leishmaniinae</taxon>
        <taxon>Leishmania</taxon>
    </lineage>
</organism>
<feature type="compositionally biased region" description="Polar residues" evidence="1">
    <location>
        <begin position="2027"/>
        <end position="2043"/>
    </location>
</feature>
<proteinExistence type="predicted"/>
<dbReference type="KEGG" id="lenr:94172686"/>
<evidence type="ECO:0000256" key="1">
    <source>
        <dbReference type="SAM" id="MobiDB-lite"/>
    </source>
</evidence>
<dbReference type="Proteomes" id="UP000674179">
    <property type="component" value="Chromosome 23"/>
</dbReference>
<dbReference type="SUPFAM" id="SSF56784">
    <property type="entry name" value="HAD-like"/>
    <property type="match status" value="1"/>
</dbReference>
<dbReference type="OrthoDB" id="246010at2759"/>
<evidence type="ECO:0000313" key="2">
    <source>
        <dbReference type="EMBL" id="KAG5478906.1"/>
    </source>
</evidence>
<name>A0A836GPG6_LEIEN</name>
<feature type="region of interest" description="Disordered" evidence="1">
    <location>
        <begin position="1297"/>
        <end position="1329"/>
    </location>
</feature>
<feature type="region of interest" description="Disordered" evidence="1">
    <location>
        <begin position="2225"/>
        <end position="2256"/>
    </location>
</feature>
<feature type="region of interest" description="Disordered" evidence="1">
    <location>
        <begin position="2697"/>
        <end position="2728"/>
    </location>
</feature>
<feature type="compositionally biased region" description="Polar residues" evidence="1">
    <location>
        <begin position="148"/>
        <end position="159"/>
    </location>
</feature>
<feature type="region of interest" description="Disordered" evidence="1">
    <location>
        <begin position="2619"/>
        <end position="2638"/>
    </location>
</feature>
<feature type="region of interest" description="Disordered" evidence="1">
    <location>
        <begin position="145"/>
        <end position="276"/>
    </location>
</feature>
<dbReference type="RefSeq" id="XP_067692964.1">
    <property type="nucleotide sequence ID" value="XM_067837176.1"/>
</dbReference>
<feature type="region of interest" description="Disordered" evidence="1">
    <location>
        <begin position="1506"/>
        <end position="1559"/>
    </location>
</feature>
<evidence type="ECO:0000313" key="3">
    <source>
        <dbReference type="Proteomes" id="UP000674179"/>
    </source>
</evidence>
<feature type="region of interest" description="Disordered" evidence="1">
    <location>
        <begin position="2392"/>
        <end position="2414"/>
    </location>
</feature>
<feature type="compositionally biased region" description="Low complexity" evidence="1">
    <location>
        <begin position="1608"/>
        <end position="1630"/>
    </location>
</feature>
<feature type="region of interest" description="Disordered" evidence="1">
    <location>
        <begin position="588"/>
        <end position="607"/>
    </location>
</feature>
<dbReference type="InterPro" id="IPR036412">
    <property type="entry name" value="HAD-like_sf"/>
</dbReference>
<dbReference type="EMBL" id="JAFHKP010000023">
    <property type="protein sequence ID" value="KAG5478906.1"/>
    <property type="molecule type" value="Genomic_DNA"/>
</dbReference>
<feature type="compositionally biased region" description="Basic and acidic residues" evidence="1">
    <location>
        <begin position="2095"/>
        <end position="2110"/>
    </location>
</feature>
<feature type="compositionally biased region" description="Polar residues" evidence="1">
    <location>
        <begin position="824"/>
        <end position="835"/>
    </location>
</feature>
<sequence>MGRGWLTISTSEDDAPESDMRPRPYATILTEDAHTSLTSPHHCDSVGHGAVVTRRPRHGGGGQDAFRQSQIGGQPAPPLRISTRRLQVFSYVLAELSSATTLLLDYTKAILNLSRRLVGAWQAVTAAAVARTRYEHALVWAAHHQRNSSEASGLRSSSPRPKATEGGRGFITTPRRSLRRRSRDHKNQSSSGPATAAAAASSLSPSADGVLFNPATSSHKRRRLTREATPSTASWVVAVETQRVGKPPPPRGNAPGDDHIPAPPHVGSPTPSSKHVQADVAVTPPLPSRVDRHRRVRHSRAAPRRHQCFVQMTLQQLWLDAQEAEDRAGQNVEYIRGLVVNALYQQYLQVTVEASYHDLALYRWLSPSLFEVCCGGARVRQTRSRRGYRQPHRSASAHRGGESLWHARHRQAAVHVAADLRLLRCVLGRARIAAGPSAGAGWRGGVGSGVAVSSPAVGHGSLSHSPAPPSRVPAGDAVRTGDCATFTNVDGVAAAARANSEGGNCDAGAAPLSASVGSSRSSSGLSSSDAVDDHTLAVPMPLHSFLQACLSFDPTHCAFALMSRCVVLAQHVRSEDDEQAVPLPVATDGNRVRQGDQGRVGRADEGATAKVDGEEPFREYAGLFYVVIARRAVGACGCSAVCFGSHNFIFVRCHDTEALLREAMTEADSDEGSSENSEASTPATVDAEGLHVDNVSHLSAEATAATPASNEAGEDTDKLARVCAQAQISNSASSAAAMTAAVKSLRGRLPLSGLHTHSPQTNELTLPVRIRGISALRTHDAQRLKCGASGYSDVAEHGPAEEAKPPRKALLEAEAHTPLPFLPSTPSDSVRSTPPRQLHSPVPSETAPTADAAWSGATPGVAAIRSSIAATHQRGRSLSEQTPSEHAKPPSVQARLTTQDHSSAGSVSAVAPGRASTIAATTESTSPALTRWTSADDPSKVASGTAAPRPSRSAREASTPRSPLPRQLREAAGALPEDCAVAEEESMNAECSRTPVLHLLHTDCSRYAVKSGLSARCIASATHPIPGSARLPSRTSSSASLASCSAAAAFSGLDDDADGDEADAVDCAPRLQQRHRLIAEFSDRIAEGVDEWGTAGEAAAADDEDVFSGSGTQVFVVMHSLICSFGADGTTKECCGATDRETAESSPFTGEAARDLFQRGHSRQHEADMLPLGSTQRPSHFSFGPCAPNTDFPLSYFEQHILLPPGSGQERRAGGGCSGGRDDQVARPRVLSTETGWRRPSPGSPPVHGAVPTCTPLSHAGPRVPGAGAEIALAEHRVVDTAQGADVPLMEEAALAPLDPQKEDLDDGAQDSTAAKRRGASSYRPPRALGAAGASAVKPSEGDMAFAAELYARLHFWSLRGQDRSAYIDPSWTRQARHRDHEGMTGRASSVSHDLAGNTEGLEEGVEGHPQQPPVPLSGHTTGADTPTGVEAGMGGATPRTRASGEPPSGAGLRSSLHPSASASAAKKARNAVRLPFRLLDCNVGTIELADEAGLASPRAGVRLRKRRRAVHAEGRQAKRRSSTVEDSDTTDEEADEPSTTEEGECDKGPERLLRLPPFTTVNARGKELLFEALQEATEVVVCGVRESRAHAGYHDMLHQRFPPPPTSTSVSAASLNKPGARSGGDASSAGTFPCADSAAATPTGTPRSTWLTTVNPWLAAATAAVQGCSFRVATGTLSRDERNPFTFDTHLHLGACGVVRWSQGDISHEEEAGDSPTDASWDQAVLAVAASTSDGAFHAAEGACDGATHHHDHVHRSDSPRMPKWRLPKLPANDHKQWRCELLKSEFRLARSRCLDCLLVDHTHGRPIAAVTLTPRAWPQSSFDSASDAVCSDDDDGADEETRSRRRTERHPTNAEASEAPSPQEVVQRTVYVVSGFTHYVAPLWRHLREEKAVLVDMDRTLIDNAITVRSTAERQRHLRHLRRVMAAAEGVAGASNPCILLHQQTTVPSSAFFAGALSRLGRNDAPRLTEEELAEAITSGVDEQEDVLCHGSRAHKGYRDRTETVVDDGVLRPTIRQRPLYNRESAASHTKTAAAVTPSSSSGGLLHCFMRRTASQRQSLGIVHYEECGAVKYTTMPLSASGPDLAADASSKSSRDHTRSELEGHDALKGSSVPSTDADAFRSNSSKSVTTAAPANVIPPARCFFDVVYVRPGVRQFLYRVATQWNIPLVLVTKSTRSRTEAILRQVLDPHSVLFPDMQSNVVTADEMLRWCDEEAMSRNAVGRDEDVGEESSAGFAGSVGGTPVHHSSSATSGVPHTRHACLVPLHTIAPMSTAERIARCRKGALRVVQLALDAAAMMAARRARRAPAWCDWPNRLPKPRSIAVVDDAPQVWEESDWPCTVSVSPYTLSRVDPPAYFSRRGYATSLVLSCLYGSKCLVCSEGVLAMPGGQEAETSPSSSSPHTRPASRSTRESPVFGAYRWPHCVCVCLPDHLRDVFRAEEGAPAGYHHTSYSAAASDLSASVSAMLTALLWRMSNKAALYSSQQQLMLPAIEDSVAARPAGRLGGAGGQAGATRHGGGRRSRRPSHPDDLGATLAPVSEGCSAPPAAAEGGGRRETTRLGTFTPVAAFGRSGWGARLRHLDTDTLNIVASSPLPSLPVFAGATGHTFASASASVRSASSSPSSPSTSSPSAPTTASSLFSVPFAWGGRFAHAAANPMRDTGSNTPSTIITAASMPPTPVAFRATPEMLLESRAPGGEVEADVEDQQTLRVSRGDSDASATLSGKTTVGEEGFLLPTSGQDGDAAAITMRYGALRSRSFDVDDVVPLEMQATQSMPEPLCALRCPSRSVDSIDGDHSVSSVDLASLSARSHEASWVSRSATSVPAEDVVPMSSAPEALAERLVANPDDSAPLEVCEAELQSPWRWRLDDPRDEVEDVTPL</sequence>
<feature type="compositionally biased region" description="Low complexity" evidence="1">
    <location>
        <begin position="2397"/>
        <end position="2411"/>
    </location>
</feature>
<feature type="region of interest" description="Disordered" evidence="1">
    <location>
        <begin position="664"/>
        <end position="684"/>
    </location>
</feature>
<feature type="compositionally biased region" description="Basic and acidic residues" evidence="1">
    <location>
        <begin position="590"/>
        <end position="607"/>
    </location>
</feature>
<accession>A0A836GPG6</accession>
<keyword evidence="3" id="KW-1185">Reference proteome</keyword>
<dbReference type="GeneID" id="94172686"/>
<feature type="region of interest" description="Disordered" evidence="1">
    <location>
        <begin position="1820"/>
        <end position="1865"/>
    </location>
</feature>
<feature type="compositionally biased region" description="Low complexity" evidence="1">
    <location>
        <begin position="902"/>
        <end position="928"/>
    </location>
</feature>
<feature type="region of interest" description="Disordered" evidence="1">
    <location>
        <begin position="2085"/>
        <end position="2133"/>
    </location>
</feature>
<feature type="region of interest" description="Disordered" evidence="1">
    <location>
        <begin position="56"/>
        <end position="78"/>
    </location>
</feature>
<feature type="region of interest" description="Disordered" evidence="1">
    <location>
        <begin position="1372"/>
        <end position="1463"/>
    </location>
</feature>
<feature type="region of interest" description="Disordered" evidence="1">
    <location>
        <begin position="1603"/>
        <end position="1630"/>
    </location>
</feature>
<feature type="region of interest" description="Disordered" evidence="1">
    <location>
        <begin position="818"/>
        <end position="853"/>
    </location>
</feature>
<feature type="region of interest" description="Disordered" evidence="1">
    <location>
        <begin position="2024"/>
        <end position="2043"/>
    </location>
</feature>
<feature type="region of interest" description="Disordered" evidence="1">
    <location>
        <begin position="1"/>
        <end position="22"/>
    </location>
</feature>
<feature type="compositionally biased region" description="Low complexity" evidence="1">
    <location>
        <begin position="1822"/>
        <end position="1831"/>
    </location>
</feature>
<protein>
    <submittedName>
        <fullName evidence="2">Uncharacterized protein</fullName>
    </submittedName>
</protein>
<feature type="region of interest" description="Disordered" evidence="1">
    <location>
        <begin position="2503"/>
        <end position="2564"/>
    </location>
</feature>
<feature type="compositionally biased region" description="Polar residues" evidence="1">
    <location>
        <begin position="2124"/>
        <end position="2133"/>
    </location>
</feature>
<reference evidence="2 3" key="1">
    <citation type="submission" date="2021-02" db="EMBL/GenBank/DDBJ databases">
        <title>Leishmania (Mundinia) enrietti genome sequencing and assembly.</title>
        <authorList>
            <person name="Almutairi H."/>
            <person name="Gatherer D."/>
        </authorList>
    </citation>
    <scope>NUCLEOTIDE SEQUENCE [LARGE SCALE GENOMIC DNA]</scope>
    <source>
        <strain evidence="2">CUR178</strain>
    </source>
</reference>
<comment type="caution">
    <text evidence="2">The sequence shown here is derived from an EMBL/GenBank/DDBJ whole genome shotgun (WGS) entry which is preliminary data.</text>
</comment>
<feature type="compositionally biased region" description="Low complexity" evidence="1">
    <location>
        <begin position="189"/>
        <end position="207"/>
    </location>
</feature>